<dbReference type="CDD" id="cd04301">
    <property type="entry name" value="NAT_SF"/>
    <property type="match status" value="2"/>
</dbReference>
<evidence type="ECO:0000313" key="5">
    <source>
        <dbReference type="Proteomes" id="UP000294562"/>
    </source>
</evidence>
<name>A0A4R6AS40_9RHOB</name>
<dbReference type="GO" id="GO:0016747">
    <property type="term" value="F:acyltransferase activity, transferring groups other than amino-acyl groups"/>
    <property type="evidence" value="ECO:0007669"/>
    <property type="project" value="InterPro"/>
</dbReference>
<evidence type="ECO:0000256" key="1">
    <source>
        <dbReference type="ARBA" id="ARBA00022679"/>
    </source>
</evidence>
<reference evidence="4 5" key="1">
    <citation type="submission" date="2019-03" db="EMBL/GenBank/DDBJ databases">
        <title>Rhodobacteraceae bacterium SM1902, a new member of the family Rhodobacteraceae isolated from Yantai.</title>
        <authorList>
            <person name="Sun Y."/>
        </authorList>
    </citation>
    <scope>NUCLEOTIDE SEQUENCE [LARGE SCALE GENOMIC DNA]</scope>
    <source>
        <strain evidence="4 5">SM1902</strain>
    </source>
</reference>
<dbReference type="Gene3D" id="3.40.630.30">
    <property type="match status" value="2"/>
</dbReference>
<dbReference type="Proteomes" id="UP000294562">
    <property type="component" value="Unassembled WGS sequence"/>
</dbReference>
<dbReference type="Pfam" id="PF00583">
    <property type="entry name" value="Acetyltransf_1"/>
    <property type="match status" value="2"/>
</dbReference>
<organism evidence="4 5">
    <name type="scientific">Meridianimarinicoccus aquatilis</name>
    <dbReference type="NCBI Taxonomy" id="2552766"/>
    <lineage>
        <taxon>Bacteria</taxon>
        <taxon>Pseudomonadati</taxon>
        <taxon>Pseudomonadota</taxon>
        <taxon>Alphaproteobacteria</taxon>
        <taxon>Rhodobacterales</taxon>
        <taxon>Paracoccaceae</taxon>
        <taxon>Meridianimarinicoccus</taxon>
    </lineage>
</organism>
<dbReference type="OrthoDB" id="9797178at2"/>
<dbReference type="SUPFAM" id="SSF55729">
    <property type="entry name" value="Acyl-CoA N-acyltransferases (Nat)"/>
    <property type="match status" value="2"/>
</dbReference>
<feature type="domain" description="N-acetyltransferase" evidence="3">
    <location>
        <begin position="165"/>
        <end position="307"/>
    </location>
</feature>
<dbReference type="InterPro" id="IPR000182">
    <property type="entry name" value="GNAT_dom"/>
</dbReference>
<evidence type="ECO:0000256" key="2">
    <source>
        <dbReference type="ARBA" id="ARBA00023315"/>
    </source>
</evidence>
<keyword evidence="2" id="KW-0012">Acyltransferase</keyword>
<protein>
    <submittedName>
        <fullName evidence="4">GNAT family N-acetyltransferase</fullName>
    </submittedName>
</protein>
<keyword evidence="1 4" id="KW-0808">Transferase</keyword>
<dbReference type="InterPro" id="IPR016181">
    <property type="entry name" value="Acyl_CoA_acyltransferase"/>
</dbReference>
<gene>
    <name evidence="4" type="ORF">E2L05_12070</name>
</gene>
<accession>A0A4R6AS40</accession>
<proteinExistence type="predicted"/>
<comment type="caution">
    <text evidence="4">The sequence shown here is derived from an EMBL/GenBank/DDBJ whole genome shotgun (WGS) entry which is preliminary data.</text>
</comment>
<dbReference type="InterPro" id="IPR050832">
    <property type="entry name" value="Bact_Acetyltransf"/>
</dbReference>
<dbReference type="PROSITE" id="PS51186">
    <property type="entry name" value="GNAT"/>
    <property type="match status" value="2"/>
</dbReference>
<evidence type="ECO:0000259" key="3">
    <source>
        <dbReference type="PROSITE" id="PS51186"/>
    </source>
</evidence>
<dbReference type="PANTHER" id="PTHR43877">
    <property type="entry name" value="AMINOALKYLPHOSPHONATE N-ACETYLTRANSFERASE-RELATED-RELATED"/>
    <property type="match status" value="1"/>
</dbReference>
<dbReference type="AlphaFoldDB" id="A0A4R6AS40"/>
<feature type="domain" description="N-acetyltransferase" evidence="3">
    <location>
        <begin position="1"/>
        <end position="148"/>
    </location>
</feature>
<keyword evidence="5" id="KW-1185">Reference proteome</keyword>
<dbReference type="EMBL" id="SMZO01000026">
    <property type="protein sequence ID" value="TDL86930.1"/>
    <property type="molecule type" value="Genomic_DNA"/>
</dbReference>
<evidence type="ECO:0000313" key="4">
    <source>
        <dbReference type="EMBL" id="TDL86930.1"/>
    </source>
</evidence>
<sequence length="331" mass="35510">MIRQAVQDDAAAVQAIAVAAYAQYVAAIGRNPAPMDADYGAVIAAGHVHVSVDSGGAVDGYVVFFPEDGAMMLDAVGVRPDATGRGLGRALISVCEDHAQAAGLQAVRLYTNAAMTANLAMYPRLGYRMTERRHNEGFDRVFFEKRLNRALAPMRSKLHERWQGKTMRKTTEADKDAILALYPLAFPDEELRPLVDTLLSGPDPIVSLAMFEGGNVVAHVLFTICQNGKAALLGPLCVSPELQKQGLGSDAVRAGFETLCKNGVEQVFVLGDPAYYGRFGFEQERAVTTPCAIPADWAAAWQSLILPGGTPLDAGTLVVPKPWRDPALWAG</sequence>